<feature type="region of interest" description="Disordered" evidence="5">
    <location>
        <begin position="1"/>
        <end position="29"/>
    </location>
</feature>
<dbReference type="Proteomes" id="UP000199001">
    <property type="component" value="Unassembled WGS sequence"/>
</dbReference>
<evidence type="ECO:0000313" key="7">
    <source>
        <dbReference type="EMBL" id="SCL62775.1"/>
    </source>
</evidence>
<proteinExistence type="inferred from homology"/>
<dbReference type="SUPFAM" id="SSF53720">
    <property type="entry name" value="ALDH-like"/>
    <property type="match status" value="1"/>
</dbReference>
<dbReference type="RefSeq" id="WP_091101724.1">
    <property type="nucleotide sequence ID" value="NZ_FMHZ01000002.1"/>
</dbReference>
<evidence type="ECO:0000256" key="3">
    <source>
        <dbReference type="PROSITE-ProRule" id="PRU10007"/>
    </source>
</evidence>
<dbReference type="STRING" id="47855.GA0070606_3683"/>
<evidence type="ECO:0000256" key="4">
    <source>
        <dbReference type="RuleBase" id="RU003345"/>
    </source>
</evidence>
<feature type="active site" evidence="3">
    <location>
        <position position="274"/>
    </location>
</feature>
<protein>
    <submittedName>
        <fullName evidence="7">Succinate-semialdehyde dehydrogenase / glutarate-semialdehyde dehydrogenase</fullName>
    </submittedName>
</protein>
<name>A0A1C6V927_9ACTN</name>
<dbReference type="InterPro" id="IPR029510">
    <property type="entry name" value="Ald_DH_CS_GLU"/>
</dbReference>
<feature type="domain" description="Aldehyde dehydrogenase" evidence="6">
    <location>
        <begin position="46"/>
        <end position="501"/>
    </location>
</feature>
<feature type="region of interest" description="Disordered" evidence="5">
    <location>
        <begin position="43"/>
        <end position="62"/>
    </location>
</feature>
<accession>A0A1C6V927</accession>
<dbReference type="NCBIfam" id="NF006916">
    <property type="entry name" value="PRK09407.1"/>
    <property type="match status" value="1"/>
</dbReference>
<dbReference type="PANTHER" id="PTHR11699">
    <property type="entry name" value="ALDEHYDE DEHYDROGENASE-RELATED"/>
    <property type="match status" value="1"/>
</dbReference>
<keyword evidence="8" id="KW-1185">Reference proteome</keyword>
<feature type="compositionally biased region" description="Low complexity" evidence="5">
    <location>
        <begin position="1"/>
        <end position="13"/>
    </location>
</feature>
<dbReference type="GO" id="GO:0016620">
    <property type="term" value="F:oxidoreductase activity, acting on the aldehyde or oxo group of donors, NAD or NADP as acceptor"/>
    <property type="evidence" value="ECO:0007669"/>
    <property type="project" value="InterPro"/>
</dbReference>
<dbReference type="Gene3D" id="3.40.605.10">
    <property type="entry name" value="Aldehyde Dehydrogenase, Chain A, domain 1"/>
    <property type="match status" value="1"/>
</dbReference>
<dbReference type="InterPro" id="IPR015590">
    <property type="entry name" value="Aldehyde_DH_dom"/>
</dbReference>
<evidence type="ECO:0000256" key="2">
    <source>
        <dbReference type="ARBA" id="ARBA00023002"/>
    </source>
</evidence>
<dbReference type="PROSITE" id="PS00687">
    <property type="entry name" value="ALDEHYDE_DEHYDR_GLU"/>
    <property type="match status" value="1"/>
</dbReference>
<evidence type="ECO:0000259" key="6">
    <source>
        <dbReference type="Pfam" id="PF00171"/>
    </source>
</evidence>
<dbReference type="Gene3D" id="3.40.309.10">
    <property type="entry name" value="Aldehyde Dehydrogenase, Chain A, domain 2"/>
    <property type="match status" value="1"/>
</dbReference>
<dbReference type="Pfam" id="PF00171">
    <property type="entry name" value="Aldedh"/>
    <property type="match status" value="1"/>
</dbReference>
<evidence type="ECO:0000256" key="5">
    <source>
        <dbReference type="SAM" id="MobiDB-lite"/>
    </source>
</evidence>
<evidence type="ECO:0000256" key="1">
    <source>
        <dbReference type="ARBA" id="ARBA00009986"/>
    </source>
</evidence>
<dbReference type="EMBL" id="FMHZ01000002">
    <property type="protein sequence ID" value="SCL62775.1"/>
    <property type="molecule type" value="Genomic_DNA"/>
</dbReference>
<dbReference type="InterPro" id="IPR016161">
    <property type="entry name" value="Ald_DH/histidinol_DH"/>
</dbReference>
<dbReference type="InterPro" id="IPR016163">
    <property type="entry name" value="Ald_DH_C"/>
</dbReference>
<reference evidence="8" key="1">
    <citation type="submission" date="2016-06" db="EMBL/GenBank/DDBJ databases">
        <authorList>
            <person name="Varghese N."/>
            <person name="Submissions Spin"/>
        </authorList>
    </citation>
    <scope>NUCLEOTIDE SEQUENCE [LARGE SCALE GENOMIC DNA]</scope>
    <source>
        <strain evidence="8">DSM 43903</strain>
    </source>
</reference>
<comment type="similarity">
    <text evidence="1 4">Belongs to the aldehyde dehydrogenase family.</text>
</comment>
<dbReference type="FunFam" id="3.40.309.10:FF:000009">
    <property type="entry name" value="Aldehyde dehydrogenase A"/>
    <property type="match status" value="1"/>
</dbReference>
<dbReference type="OrthoDB" id="6882680at2"/>
<organism evidence="7 8">
    <name type="scientific">Micromonospora citrea</name>
    <dbReference type="NCBI Taxonomy" id="47855"/>
    <lineage>
        <taxon>Bacteria</taxon>
        <taxon>Bacillati</taxon>
        <taxon>Actinomycetota</taxon>
        <taxon>Actinomycetes</taxon>
        <taxon>Micromonosporales</taxon>
        <taxon>Micromonosporaceae</taxon>
        <taxon>Micromonospora</taxon>
    </lineage>
</organism>
<gene>
    <name evidence="7" type="ORF">GA0070606_3683</name>
</gene>
<sequence length="539" mass="56318">MTATALPPHAAPADRPAGNPVADGPPPALPAAATALAGQVRGTGPAFTATSPLTGAPTVDVPSSTPADVDAAFADARAAQLSWAALPAGRRAAVLLRLHDLVLDRQAEGLDLVQLEAGKARRHAVEEVLDVAINARYHARAAARLLRPRRRAGALPVLTRTRELRFPVGVVGVVSPWNYPLSLAASEVLPALAAGNAVVHRPDPATMLSALWLRALAVEAGLPPALWQVVAGEGAEVGPLVTDRADLVCFTGSTRVGREVAARAARRLVPASLELGGKNPLLVLDDADLDRAVEGAIRACFASAGQLCVSIERVYVADPLHDEFLRRFVARTGTLRLGVGGDFGADLGSLASARQLDTVTAHVADAVERGATLHTGGRHRPDIGPYVFEPAVLTGVTPGMRMHAEETFGPVVAVYRFRTDDEAVALANDTAYGLNASVFSGSGARGEAVAARIDAGSVNVNDGYSAVWGSVDAPMGGWKDSGLGGRHGADGLLRFTRVKTVARQRGLDLAPAYHRPGERSAAWTRRMTTALRLLRRTGL</sequence>
<evidence type="ECO:0000313" key="8">
    <source>
        <dbReference type="Proteomes" id="UP000199001"/>
    </source>
</evidence>
<dbReference type="AlphaFoldDB" id="A0A1C6V927"/>
<dbReference type="InterPro" id="IPR016162">
    <property type="entry name" value="Ald_DH_N"/>
</dbReference>
<keyword evidence="2 4" id="KW-0560">Oxidoreductase</keyword>